<evidence type="ECO:0000259" key="6">
    <source>
        <dbReference type="Pfam" id="PF10457"/>
    </source>
</evidence>
<dbReference type="InterPro" id="IPR019498">
    <property type="entry name" value="MENTAL"/>
</dbReference>
<dbReference type="EMBL" id="UYWW01008361">
    <property type="protein sequence ID" value="VDM15707.1"/>
    <property type="molecule type" value="Genomic_DNA"/>
</dbReference>
<name>A0A3P7EH30_WUCBA</name>
<sequence length="112" mass="12915">MSGTDENKNSGRNNGENQITLHQKMSNREEFLLSAGESRISKDRRRFTVVTVFDVCLTALLWVISTVSKGSDWPVVFFREVDILQPDFMKLSLFDVVLLLQQLQRQFFLSLS</sequence>
<dbReference type="GO" id="GO:0140284">
    <property type="term" value="C:endoplasmic reticulum-endosome membrane contact site"/>
    <property type="evidence" value="ECO:0007669"/>
    <property type="project" value="TreeGrafter"/>
</dbReference>
<feature type="region of interest" description="Disordered" evidence="4">
    <location>
        <begin position="1"/>
        <end position="20"/>
    </location>
</feature>
<evidence type="ECO:0000256" key="3">
    <source>
        <dbReference type="ARBA" id="ARBA00023136"/>
    </source>
</evidence>
<dbReference type="AlphaFoldDB" id="A0A3P7EH30"/>
<keyword evidence="5" id="KW-1133">Transmembrane helix</keyword>
<dbReference type="GO" id="GO:0005765">
    <property type="term" value="C:lysosomal membrane"/>
    <property type="evidence" value="ECO:0007669"/>
    <property type="project" value="TreeGrafter"/>
</dbReference>
<keyword evidence="2 5" id="KW-0812">Transmembrane</keyword>
<evidence type="ECO:0000256" key="1">
    <source>
        <dbReference type="ARBA" id="ARBA00004141"/>
    </source>
</evidence>
<dbReference type="OrthoDB" id="5912992at2759"/>
<evidence type="ECO:0000313" key="7">
    <source>
        <dbReference type="EMBL" id="VDM15707.1"/>
    </source>
</evidence>
<comment type="subcellular location">
    <subcellularLocation>
        <location evidence="1">Membrane</location>
        <topology evidence="1">Multi-pass membrane protein</topology>
    </subcellularLocation>
</comment>
<dbReference type="GO" id="GO:0031902">
    <property type="term" value="C:late endosome membrane"/>
    <property type="evidence" value="ECO:0007669"/>
    <property type="project" value="TreeGrafter"/>
</dbReference>
<dbReference type="GO" id="GO:0099044">
    <property type="term" value="P:vesicle tethering to endoplasmic reticulum"/>
    <property type="evidence" value="ECO:0007669"/>
    <property type="project" value="TreeGrafter"/>
</dbReference>
<dbReference type="Proteomes" id="UP000270924">
    <property type="component" value="Unassembled WGS sequence"/>
</dbReference>
<evidence type="ECO:0000256" key="5">
    <source>
        <dbReference type="SAM" id="Phobius"/>
    </source>
</evidence>
<dbReference type="PANTHER" id="PTHR46121">
    <property type="entry name" value="STEROIDOGENIC ACUTE REGULATORY PROTEIN-LIKE"/>
    <property type="match status" value="1"/>
</dbReference>
<organism evidence="7 8">
    <name type="scientific">Wuchereria bancrofti</name>
    <dbReference type="NCBI Taxonomy" id="6293"/>
    <lineage>
        <taxon>Eukaryota</taxon>
        <taxon>Metazoa</taxon>
        <taxon>Ecdysozoa</taxon>
        <taxon>Nematoda</taxon>
        <taxon>Chromadorea</taxon>
        <taxon>Rhabditida</taxon>
        <taxon>Spirurina</taxon>
        <taxon>Spiruromorpha</taxon>
        <taxon>Filarioidea</taxon>
        <taxon>Onchocercidae</taxon>
        <taxon>Wuchereria</taxon>
    </lineage>
</organism>
<gene>
    <name evidence="7" type="ORF">WBA_LOCUS9051</name>
</gene>
<feature type="compositionally biased region" description="Polar residues" evidence="4">
    <location>
        <begin position="10"/>
        <end position="20"/>
    </location>
</feature>
<feature type="domain" description="MENTAL" evidence="6">
    <location>
        <begin position="41"/>
        <end position="99"/>
    </location>
</feature>
<reference evidence="7 8" key="1">
    <citation type="submission" date="2018-11" db="EMBL/GenBank/DDBJ databases">
        <authorList>
            <consortium name="Pathogen Informatics"/>
        </authorList>
    </citation>
    <scope>NUCLEOTIDE SEQUENCE [LARGE SCALE GENOMIC DNA]</scope>
</reference>
<proteinExistence type="predicted"/>
<keyword evidence="8" id="KW-1185">Reference proteome</keyword>
<keyword evidence="3 5" id="KW-0472">Membrane</keyword>
<dbReference type="PANTHER" id="PTHR46121:SF4">
    <property type="entry name" value="STEROIDOGENIC ACUTE REGULATORY PROTEIN-LIKE"/>
    <property type="match status" value="1"/>
</dbReference>
<dbReference type="InterPro" id="IPR051869">
    <property type="entry name" value="STARD3"/>
</dbReference>
<protein>
    <recommendedName>
        <fullName evidence="6">MENTAL domain-containing protein</fullName>
    </recommendedName>
</protein>
<dbReference type="InParanoid" id="A0A3P7EH30"/>
<evidence type="ECO:0000256" key="2">
    <source>
        <dbReference type="ARBA" id="ARBA00022692"/>
    </source>
</evidence>
<dbReference type="Pfam" id="PF10457">
    <property type="entry name" value="MENTAL"/>
    <property type="match status" value="1"/>
</dbReference>
<dbReference type="GO" id="GO:0005789">
    <property type="term" value="C:endoplasmic reticulum membrane"/>
    <property type="evidence" value="ECO:0007669"/>
    <property type="project" value="TreeGrafter"/>
</dbReference>
<feature type="transmembrane region" description="Helical" evidence="5">
    <location>
        <begin position="47"/>
        <end position="65"/>
    </location>
</feature>
<accession>A0A3P7EH30</accession>
<evidence type="ECO:0000256" key="4">
    <source>
        <dbReference type="SAM" id="MobiDB-lite"/>
    </source>
</evidence>
<evidence type="ECO:0000313" key="8">
    <source>
        <dbReference type="Proteomes" id="UP000270924"/>
    </source>
</evidence>